<name>A0ABR1PJG4_DIAER</name>
<keyword evidence="3 4" id="KW-0326">Glycosidase</keyword>
<feature type="domain" description="Beta-xylosidase C-terminal Concanavalin A-like" evidence="5">
    <location>
        <begin position="330"/>
        <end position="533"/>
    </location>
</feature>
<comment type="caution">
    <text evidence="6">The sequence shown here is derived from an EMBL/GenBank/DDBJ whole genome shotgun (WGS) entry which is preliminary data.</text>
</comment>
<accession>A0ABR1PJG4</accession>
<dbReference type="InterPro" id="IPR051795">
    <property type="entry name" value="Glycosyl_Hydrlase_43"/>
</dbReference>
<evidence type="ECO:0000256" key="4">
    <source>
        <dbReference type="RuleBase" id="RU361187"/>
    </source>
</evidence>
<evidence type="ECO:0000313" key="7">
    <source>
        <dbReference type="Proteomes" id="UP001430848"/>
    </source>
</evidence>
<reference evidence="6 7" key="1">
    <citation type="submission" date="2024-02" db="EMBL/GenBank/DDBJ databases">
        <title>De novo assembly and annotation of 12 fungi associated with fruit tree decline syndrome in Ontario, Canada.</title>
        <authorList>
            <person name="Sulman M."/>
            <person name="Ellouze W."/>
            <person name="Ilyukhin E."/>
        </authorList>
    </citation>
    <scope>NUCLEOTIDE SEQUENCE [LARGE SCALE GENOMIC DNA]</scope>
    <source>
        <strain evidence="6 7">M169</strain>
    </source>
</reference>
<dbReference type="SUPFAM" id="SSF75005">
    <property type="entry name" value="Arabinanase/levansucrase/invertase"/>
    <property type="match status" value="1"/>
</dbReference>
<sequence>MSDPVPGAASSSDPSDPLAFHNPILRGFNPDPTICVVPASGDTPTTYFLSTSTFEYFPGCAIYTSTDLLTWKLIGHALNRRSQIELRTVEPGAGCWASTLRYRAGEKRWYLANCLFQRYRPATDLFWDDDGKVYLSTTTRLSDRAPDSKQKDFAIHISEIDLPTGRTLTPPAVIRKSPHGIAEGSHIIKRNGFYYLFTAEGGTEAGHQEWVFRSREGVFGPWESQEGPLWYNGPDEEVQRTGHADVFEDGQGGWWAVLLGVRPMMDERTKKWLEPQLGRETFLVKVDWVDDWPIFNEGKNITLLTRGRDSQVERLRPGDVPLEWQADLKRSNLELGWYQKNTPLKQSYSLTERPGYLRLWGNCYDLSSPEAPAMLLRKQTSYFQTFEVTMEFSTQRLGCEAGIVLWWSQFSYATIGIRCGGIVSDPERPHFVFRIPKGRPGEFQTTSSRISDSAATAPNTTVPVKLTLVCEGSTYKLSFDQGQGGNQTHVSCSAEDLTVMPPVGGAFTGVMFGVYAFGRGEPVLDPADFTDIRVSSRAT</sequence>
<evidence type="ECO:0000256" key="2">
    <source>
        <dbReference type="ARBA" id="ARBA00022801"/>
    </source>
</evidence>
<evidence type="ECO:0000259" key="5">
    <source>
        <dbReference type="Pfam" id="PF17851"/>
    </source>
</evidence>
<evidence type="ECO:0000256" key="1">
    <source>
        <dbReference type="ARBA" id="ARBA00009865"/>
    </source>
</evidence>
<dbReference type="Gene3D" id="2.115.10.20">
    <property type="entry name" value="Glycosyl hydrolase domain, family 43"/>
    <property type="match status" value="2"/>
</dbReference>
<dbReference type="Proteomes" id="UP001430848">
    <property type="component" value="Unassembled WGS sequence"/>
</dbReference>
<proteinExistence type="inferred from homology"/>
<dbReference type="InterPro" id="IPR006710">
    <property type="entry name" value="Glyco_hydro_43"/>
</dbReference>
<dbReference type="Gene3D" id="2.60.120.200">
    <property type="match status" value="1"/>
</dbReference>
<dbReference type="InterPro" id="IPR041542">
    <property type="entry name" value="GH43_C2"/>
</dbReference>
<dbReference type="Pfam" id="PF04616">
    <property type="entry name" value="Glyco_hydro_43"/>
    <property type="match status" value="2"/>
</dbReference>
<dbReference type="PANTHER" id="PTHR42812">
    <property type="entry name" value="BETA-XYLOSIDASE"/>
    <property type="match status" value="1"/>
</dbReference>
<dbReference type="InterPro" id="IPR013320">
    <property type="entry name" value="ConA-like_dom_sf"/>
</dbReference>
<evidence type="ECO:0000256" key="3">
    <source>
        <dbReference type="ARBA" id="ARBA00023295"/>
    </source>
</evidence>
<gene>
    <name evidence="6" type="ORF">SLS63_002524</name>
</gene>
<dbReference type="CDD" id="cd18617">
    <property type="entry name" value="GH43_XynB-like"/>
    <property type="match status" value="1"/>
</dbReference>
<dbReference type="PANTHER" id="PTHR42812:SF16">
    <property type="entry name" value="HYDROLASE, PUTATIVE (AFU_ORTHOLOGUE AFUA_7G06110)-RELATED"/>
    <property type="match status" value="1"/>
</dbReference>
<protein>
    <recommendedName>
        <fullName evidence="5">Beta-xylosidase C-terminal Concanavalin A-like domain-containing protein</fullName>
    </recommendedName>
</protein>
<keyword evidence="7" id="KW-1185">Reference proteome</keyword>
<evidence type="ECO:0000313" key="6">
    <source>
        <dbReference type="EMBL" id="KAK7738190.1"/>
    </source>
</evidence>
<comment type="similarity">
    <text evidence="1 4">Belongs to the glycosyl hydrolase 43 family.</text>
</comment>
<dbReference type="EMBL" id="JAKNSF020000006">
    <property type="protein sequence ID" value="KAK7738190.1"/>
    <property type="molecule type" value="Genomic_DNA"/>
</dbReference>
<keyword evidence="2 4" id="KW-0378">Hydrolase</keyword>
<organism evidence="6 7">
    <name type="scientific">Diaporthe eres</name>
    <name type="common">Phomopsis oblonga</name>
    <dbReference type="NCBI Taxonomy" id="83184"/>
    <lineage>
        <taxon>Eukaryota</taxon>
        <taxon>Fungi</taxon>
        <taxon>Dikarya</taxon>
        <taxon>Ascomycota</taxon>
        <taxon>Pezizomycotina</taxon>
        <taxon>Sordariomycetes</taxon>
        <taxon>Sordariomycetidae</taxon>
        <taxon>Diaporthales</taxon>
        <taxon>Diaporthaceae</taxon>
        <taxon>Diaporthe</taxon>
        <taxon>Diaporthe eres species complex</taxon>
    </lineage>
</organism>
<dbReference type="Pfam" id="PF17851">
    <property type="entry name" value="GH43_C2"/>
    <property type="match status" value="1"/>
</dbReference>
<dbReference type="SUPFAM" id="SSF49899">
    <property type="entry name" value="Concanavalin A-like lectins/glucanases"/>
    <property type="match status" value="1"/>
</dbReference>
<dbReference type="InterPro" id="IPR023296">
    <property type="entry name" value="Glyco_hydro_beta-prop_sf"/>
</dbReference>